<evidence type="ECO:0000313" key="5">
    <source>
        <dbReference type="EMBL" id="TQE94397.1"/>
    </source>
</evidence>
<dbReference type="NCBIfam" id="NF005760">
    <property type="entry name" value="PRK07586.1"/>
    <property type="match status" value="1"/>
</dbReference>
<proteinExistence type="inferred from homology"/>
<sequence length="524" mass="53951">MNGAQSLIQTLVDGGVEVCFTNPGTSEMHFVAALDTVPGMRAVLGLFEGVCTGAADGYARMAGKPAVTLLHLGPGLGNGLANLHNARRAHSPVVNIVGEHATYHIQHDAPLTSDIQAIAGAVSGWVHTCRDADSVAADAAAALAAALQPPGQVATLILPADCAWSPVGRATPPPPVPRPAPRPVDPATVDQVARILRSGQRTALLLTGPAVTDPGLELAARIGQATGARVIGNRANARLQRGAGRPVLPRLPYPPPQARAMLADLQHLILVGAQPPVAFFAYPDQPSLLAPPECTLHTLATLEEDILAALDALAEAVAAPAYTGPRYPAERPPLPTGELTLEKVWRSVAALMPEEAIVSDESITSGRNAEAWTLGAPPHDWLSVMGGAIGQGLPVATGAAVACPDRRVLAMEADGSAMYTLQALWTQAREGLDVVTVLFNNGAYAILQGELRRVGAEAGGPKAGALLDLTAPAIDWVALARGMGVPASRPTSAEEFNRVLSAALAEPGPHLIEVQVKGPGSGSG</sequence>
<dbReference type="AlphaFoldDB" id="A0A540VCA7"/>
<keyword evidence="2" id="KW-0786">Thiamine pyrophosphate</keyword>
<feature type="domain" description="Thiamine pyrophosphate enzyme N-terminal TPP-binding" evidence="4">
    <location>
        <begin position="1"/>
        <end position="110"/>
    </location>
</feature>
<evidence type="ECO:0000313" key="6">
    <source>
        <dbReference type="Proteomes" id="UP000317371"/>
    </source>
</evidence>
<evidence type="ECO:0000259" key="3">
    <source>
        <dbReference type="Pfam" id="PF02775"/>
    </source>
</evidence>
<feature type="domain" description="Thiamine pyrophosphate enzyme TPP-binding" evidence="3">
    <location>
        <begin position="377"/>
        <end position="514"/>
    </location>
</feature>
<evidence type="ECO:0000256" key="2">
    <source>
        <dbReference type="ARBA" id="ARBA00023052"/>
    </source>
</evidence>
<organism evidence="5 6">
    <name type="scientific">Litorilinea aerophila</name>
    <dbReference type="NCBI Taxonomy" id="1204385"/>
    <lineage>
        <taxon>Bacteria</taxon>
        <taxon>Bacillati</taxon>
        <taxon>Chloroflexota</taxon>
        <taxon>Caldilineae</taxon>
        <taxon>Caldilineales</taxon>
        <taxon>Caldilineaceae</taxon>
        <taxon>Litorilinea</taxon>
    </lineage>
</organism>
<dbReference type="GO" id="GO:0003984">
    <property type="term" value="F:acetolactate synthase activity"/>
    <property type="evidence" value="ECO:0007669"/>
    <property type="project" value="TreeGrafter"/>
</dbReference>
<dbReference type="InParanoid" id="A0A540VCA7"/>
<gene>
    <name evidence="5" type="ORF">FKZ61_16825</name>
</gene>
<dbReference type="GO" id="GO:0030976">
    <property type="term" value="F:thiamine pyrophosphate binding"/>
    <property type="evidence" value="ECO:0007669"/>
    <property type="project" value="InterPro"/>
</dbReference>
<dbReference type="PANTHER" id="PTHR18968">
    <property type="entry name" value="THIAMINE PYROPHOSPHATE ENZYMES"/>
    <property type="match status" value="1"/>
</dbReference>
<reference evidence="5 6" key="1">
    <citation type="submission" date="2019-06" db="EMBL/GenBank/DDBJ databases">
        <title>Genome sequence of Litorilinea aerophila BAA-2444.</title>
        <authorList>
            <person name="Maclea K.S."/>
            <person name="Maurais E.G."/>
            <person name="Iannazzi L.C."/>
        </authorList>
    </citation>
    <scope>NUCLEOTIDE SEQUENCE [LARGE SCALE GENOMIC DNA]</scope>
    <source>
        <strain evidence="5 6">ATCC BAA-2444</strain>
    </source>
</reference>
<dbReference type="Proteomes" id="UP000317371">
    <property type="component" value="Unassembled WGS sequence"/>
</dbReference>
<dbReference type="InterPro" id="IPR011766">
    <property type="entry name" value="TPP_enzyme_TPP-bd"/>
</dbReference>
<dbReference type="Pfam" id="PF02775">
    <property type="entry name" value="TPP_enzyme_C"/>
    <property type="match status" value="1"/>
</dbReference>
<evidence type="ECO:0000256" key="1">
    <source>
        <dbReference type="ARBA" id="ARBA00007812"/>
    </source>
</evidence>
<dbReference type="Gene3D" id="3.40.50.970">
    <property type="match status" value="2"/>
</dbReference>
<name>A0A540VCA7_9CHLR</name>
<dbReference type="GO" id="GO:0050660">
    <property type="term" value="F:flavin adenine dinucleotide binding"/>
    <property type="evidence" value="ECO:0007669"/>
    <property type="project" value="TreeGrafter"/>
</dbReference>
<dbReference type="SUPFAM" id="SSF52518">
    <property type="entry name" value="Thiamin diphosphate-binding fold (THDP-binding)"/>
    <property type="match status" value="2"/>
</dbReference>
<dbReference type="CDD" id="cd02002">
    <property type="entry name" value="TPP_BFDC"/>
    <property type="match status" value="1"/>
</dbReference>
<accession>A0A540VCA7</accession>
<dbReference type="EMBL" id="VIGC01000024">
    <property type="protein sequence ID" value="TQE94397.1"/>
    <property type="molecule type" value="Genomic_DNA"/>
</dbReference>
<dbReference type="RefSeq" id="WP_141611315.1">
    <property type="nucleotide sequence ID" value="NZ_VIGC02000024.1"/>
</dbReference>
<dbReference type="OrthoDB" id="4494979at2"/>
<comment type="caution">
    <text evidence="5">The sequence shown here is derived from an EMBL/GenBank/DDBJ whole genome shotgun (WGS) entry which is preliminary data.</text>
</comment>
<dbReference type="InterPro" id="IPR045229">
    <property type="entry name" value="TPP_enz"/>
</dbReference>
<dbReference type="CDD" id="cd07035">
    <property type="entry name" value="TPP_PYR_POX_like"/>
    <property type="match status" value="1"/>
</dbReference>
<comment type="similarity">
    <text evidence="1">Belongs to the TPP enzyme family.</text>
</comment>
<keyword evidence="6" id="KW-1185">Reference proteome</keyword>
<dbReference type="Pfam" id="PF02776">
    <property type="entry name" value="TPP_enzyme_N"/>
    <property type="match status" value="1"/>
</dbReference>
<evidence type="ECO:0000259" key="4">
    <source>
        <dbReference type="Pfam" id="PF02776"/>
    </source>
</evidence>
<dbReference type="InterPro" id="IPR012001">
    <property type="entry name" value="Thiamin_PyroP_enz_TPP-bd_dom"/>
</dbReference>
<dbReference type="PANTHER" id="PTHR18968:SF86">
    <property type="entry name" value="ACETOLACTATE SYNTHASE LARGE SUBUNIT ILVX-RELATED"/>
    <property type="match status" value="1"/>
</dbReference>
<protein>
    <submittedName>
        <fullName evidence="5">Acetolactate synthase large subunit</fullName>
    </submittedName>
</protein>
<dbReference type="InterPro" id="IPR029061">
    <property type="entry name" value="THDP-binding"/>
</dbReference>